<organism evidence="1 2">
    <name type="scientific">Phyllobacterium trifolii</name>
    <dbReference type="NCBI Taxonomy" id="300193"/>
    <lineage>
        <taxon>Bacteria</taxon>
        <taxon>Pseudomonadati</taxon>
        <taxon>Pseudomonadota</taxon>
        <taxon>Alphaproteobacteria</taxon>
        <taxon>Hyphomicrobiales</taxon>
        <taxon>Phyllobacteriaceae</taxon>
        <taxon>Phyllobacterium</taxon>
    </lineage>
</organism>
<dbReference type="EMBL" id="JACHXN010000013">
    <property type="protein sequence ID" value="MBB3147616.1"/>
    <property type="molecule type" value="Genomic_DNA"/>
</dbReference>
<keyword evidence="2" id="KW-1185">Reference proteome</keyword>
<reference evidence="1 2" key="1">
    <citation type="submission" date="2020-08" db="EMBL/GenBank/DDBJ databases">
        <title>Genomic Encyclopedia of Type Strains, Phase III (KMG-III): the genomes of soil and plant-associated and newly described type strains.</title>
        <authorList>
            <person name="Whitman W."/>
        </authorList>
    </citation>
    <scope>NUCLEOTIDE SEQUENCE [LARGE SCALE GENOMIC DNA]</scope>
    <source>
        <strain evidence="1 2">CECT 7015</strain>
    </source>
</reference>
<protein>
    <submittedName>
        <fullName evidence="1">Uncharacterized protein</fullName>
    </submittedName>
</protein>
<dbReference type="Proteomes" id="UP000554520">
    <property type="component" value="Unassembled WGS sequence"/>
</dbReference>
<accession>A0A839U945</accession>
<gene>
    <name evidence="1" type="ORF">FHS21_004040</name>
</gene>
<name>A0A839U945_9HYPH</name>
<comment type="caution">
    <text evidence="1">The sequence shown here is derived from an EMBL/GenBank/DDBJ whole genome shotgun (WGS) entry which is preliminary data.</text>
</comment>
<evidence type="ECO:0000313" key="2">
    <source>
        <dbReference type="Proteomes" id="UP000554520"/>
    </source>
</evidence>
<dbReference type="AlphaFoldDB" id="A0A839U945"/>
<evidence type="ECO:0000313" key="1">
    <source>
        <dbReference type="EMBL" id="MBB3147616.1"/>
    </source>
</evidence>
<sequence>MASVIYTAASGFVGTDTVTISGQVAGNDSYNYVTLRFNVSK</sequence>
<proteinExistence type="predicted"/>